<feature type="transmembrane region" description="Helical" evidence="1">
    <location>
        <begin position="92"/>
        <end position="112"/>
    </location>
</feature>
<keyword evidence="1" id="KW-1133">Transmembrane helix</keyword>
<accession>A0AAD8KKA8</accession>
<dbReference type="Proteomes" id="UP001229421">
    <property type="component" value="Unassembled WGS sequence"/>
</dbReference>
<keyword evidence="1" id="KW-0472">Membrane</keyword>
<keyword evidence="3" id="KW-1185">Reference proteome</keyword>
<reference evidence="2" key="1">
    <citation type="journal article" date="2023" name="bioRxiv">
        <title>Improved chromosome-level genome assembly for marigold (Tagetes erecta).</title>
        <authorList>
            <person name="Jiang F."/>
            <person name="Yuan L."/>
            <person name="Wang S."/>
            <person name="Wang H."/>
            <person name="Xu D."/>
            <person name="Wang A."/>
            <person name="Fan W."/>
        </authorList>
    </citation>
    <scope>NUCLEOTIDE SEQUENCE</scope>
    <source>
        <strain evidence="2">WSJ</strain>
        <tissue evidence="2">Leaf</tissue>
    </source>
</reference>
<name>A0AAD8KKA8_TARER</name>
<organism evidence="2 3">
    <name type="scientific">Tagetes erecta</name>
    <name type="common">African marigold</name>
    <dbReference type="NCBI Taxonomy" id="13708"/>
    <lineage>
        <taxon>Eukaryota</taxon>
        <taxon>Viridiplantae</taxon>
        <taxon>Streptophyta</taxon>
        <taxon>Embryophyta</taxon>
        <taxon>Tracheophyta</taxon>
        <taxon>Spermatophyta</taxon>
        <taxon>Magnoliopsida</taxon>
        <taxon>eudicotyledons</taxon>
        <taxon>Gunneridae</taxon>
        <taxon>Pentapetalae</taxon>
        <taxon>asterids</taxon>
        <taxon>campanulids</taxon>
        <taxon>Asterales</taxon>
        <taxon>Asteraceae</taxon>
        <taxon>Asteroideae</taxon>
        <taxon>Heliantheae alliance</taxon>
        <taxon>Tageteae</taxon>
        <taxon>Tagetes</taxon>
    </lineage>
</organism>
<evidence type="ECO:0000256" key="1">
    <source>
        <dbReference type="SAM" id="Phobius"/>
    </source>
</evidence>
<protein>
    <submittedName>
        <fullName evidence="2">Uncharacterized protein</fullName>
    </submittedName>
</protein>
<dbReference type="EMBL" id="JAUHHV010000006">
    <property type="protein sequence ID" value="KAK1421872.1"/>
    <property type="molecule type" value="Genomic_DNA"/>
</dbReference>
<proteinExistence type="predicted"/>
<keyword evidence="1" id="KW-0812">Transmembrane</keyword>
<comment type="caution">
    <text evidence="2">The sequence shown here is derived from an EMBL/GenBank/DDBJ whole genome shotgun (WGS) entry which is preliminary data.</text>
</comment>
<sequence length="122" mass="13856">MLPCEEGCRAKKKSKPDEGKQLCCRVMKKSCRVMFALLQKWLQKTVVANSATNLATAICYGGCYGILCDFGYEVFATEYFATKLLLQNVTTVLLWNVAMVLLWLLLATLWLCKVATEFSYKY</sequence>
<evidence type="ECO:0000313" key="3">
    <source>
        <dbReference type="Proteomes" id="UP001229421"/>
    </source>
</evidence>
<dbReference type="AlphaFoldDB" id="A0AAD8KKA8"/>
<evidence type="ECO:0000313" key="2">
    <source>
        <dbReference type="EMBL" id="KAK1421872.1"/>
    </source>
</evidence>
<gene>
    <name evidence="2" type="ORF">QVD17_24563</name>
</gene>